<comment type="caution">
    <text evidence="5">The sequence shown here is derived from an EMBL/GenBank/DDBJ whole genome shotgun (WGS) entry which is preliminary data.</text>
</comment>
<organism evidence="5 6">
    <name type="scientific">Artemisia annua</name>
    <name type="common">Sweet wormwood</name>
    <dbReference type="NCBI Taxonomy" id="35608"/>
    <lineage>
        <taxon>Eukaryota</taxon>
        <taxon>Viridiplantae</taxon>
        <taxon>Streptophyta</taxon>
        <taxon>Embryophyta</taxon>
        <taxon>Tracheophyta</taxon>
        <taxon>Spermatophyta</taxon>
        <taxon>Magnoliopsida</taxon>
        <taxon>eudicotyledons</taxon>
        <taxon>Gunneridae</taxon>
        <taxon>Pentapetalae</taxon>
        <taxon>asterids</taxon>
        <taxon>campanulids</taxon>
        <taxon>Asterales</taxon>
        <taxon>Asteraceae</taxon>
        <taxon>Asteroideae</taxon>
        <taxon>Anthemideae</taxon>
        <taxon>Artemisiinae</taxon>
        <taxon>Artemisia</taxon>
    </lineage>
</organism>
<dbReference type="InterPro" id="IPR013320">
    <property type="entry name" value="ConA-like_dom_sf"/>
</dbReference>
<accession>A0A2U1Q4C4</accession>
<keyword evidence="2" id="KW-0326">Glycosidase</keyword>
<reference evidence="5 6" key="1">
    <citation type="journal article" date="2018" name="Mol. Plant">
        <title>The genome of Artemisia annua provides insight into the evolution of Asteraceae family and artemisinin biosynthesis.</title>
        <authorList>
            <person name="Shen Q."/>
            <person name="Zhang L."/>
            <person name="Liao Z."/>
            <person name="Wang S."/>
            <person name="Yan T."/>
            <person name="Shi P."/>
            <person name="Liu M."/>
            <person name="Fu X."/>
            <person name="Pan Q."/>
            <person name="Wang Y."/>
            <person name="Lv Z."/>
            <person name="Lu X."/>
            <person name="Zhang F."/>
            <person name="Jiang W."/>
            <person name="Ma Y."/>
            <person name="Chen M."/>
            <person name="Hao X."/>
            <person name="Li L."/>
            <person name="Tang Y."/>
            <person name="Lv G."/>
            <person name="Zhou Y."/>
            <person name="Sun X."/>
            <person name="Brodelius P.E."/>
            <person name="Rose J.K.C."/>
            <person name="Tang K."/>
        </authorList>
    </citation>
    <scope>NUCLEOTIDE SEQUENCE [LARGE SCALE GENOMIC DNA]</scope>
    <source>
        <strain evidence="6">cv. Huhao1</strain>
        <tissue evidence="5">Leaf</tissue>
    </source>
</reference>
<dbReference type="OrthoDB" id="4781at2759"/>
<evidence type="ECO:0000313" key="6">
    <source>
        <dbReference type="Proteomes" id="UP000245207"/>
    </source>
</evidence>
<dbReference type="EMBL" id="PKPP01000431">
    <property type="protein sequence ID" value="PWA92859.1"/>
    <property type="molecule type" value="Genomic_DNA"/>
</dbReference>
<dbReference type="AlphaFoldDB" id="A0A2U1Q4C4"/>
<keyword evidence="3" id="KW-0472">Membrane</keyword>
<proteinExistence type="predicted"/>
<keyword evidence="3" id="KW-1133">Transmembrane helix</keyword>
<keyword evidence="3" id="KW-0812">Transmembrane</keyword>
<dbReference type="SUPFAM" id="SSF49899">
    <property type="entry name" value="Concanavalin A-like lectins/glucanases"/>
    <property type="match status" value="1"/>
</dbReference>
<evidence type="ECO:0000256" key="1">
    <source>
        <dbReference type="ARBA" id="ARBA00022801"/>
    </source>
</evidence>
<gene>
    <name evidence="5" type="ORF">CTI12_AA076580</name>
</gene>
<name>A0A2U1Q4C4_ARTAN</name>
<evidence type="ECO:0000256" key="2">
    <source>
        <dbReference type="ARBA" id="ARBA00023295"/>
    </source>
</evidence>
<dbReference type="PANTHER" id="PTHR31062">
    <property type="entry name" value="XYLOGLUCAN ENDOTRANSGLUCOSYLASE/HYDROLASE PROTEIN 8-RELATED"/>
    <property type="match status" value="1"/>
</dbReference>
<feature type="transmembrane region" description="Helical" evidence="3">
    <location>
        <begin position="22"/>
        <end position="42"/>
    </location>
</feature>
<protein>
    <submittedName>
        <fullName evidence="5">Xyloglucan endotransglucosylase/hydrolase protein 22</fullName>
    </submittedName>
</protein>
<keyword evidence="6" id="KW-1185">Reference proteome</keyword>
<dbReference type="Pfam" id="PF00722">
    <property type="entry name" value="Glyco_hydro_16"/>
    <property type="match status" value="2"/>
</dbReference>
<evidence type="ECO:0000256" key="3">
    <source>
        <dbReference type="SAM" id="Phobius"/>
    </source>
</evidence>
<dbReference type="Proteomes" id="UP000245207">
    <property type="component" value="Unassembled WGS sequence"/>
</dbReference>
<dbReference type="Gene3D" id="2.60.120.200">
    <property type="match status" value="2"/>
</dbReference>
<dbReference type="GO" id="GO:0004553">
    <property type="term" value="F:hydrolase activity, hydrolyzing O-glycosyl compounds"/>
    <property type="evidence" value="ECO:0007669"/>
    <property type="project" value="InterPro"/>
</dbReference>
<feature type="domain" description="GH16" evidence="4">
    <location>
        <begin position="42"/>
        <end position="102"/>
    </location>
</feature>
<dbReference type="InterPro" id="IPR000757">
    <property type="entry name" value="Beta-glucanase-like"/>
</dbReference>
<dbReference type="GO" id="GO:0005975">
    <property type="term" value="P:carbohydrate metabolic process"/>
    <property type="evidence" value="ECO:0007669"/>
    <property type="project" value="InterPro"/>
</dbReference>
<feature type="domain" description="GH16" evidence="4">
    <location>
        <begin position="104"/>
        <end position="152"/>
    </location>
</feature>
<evidence type="ECO:0000259" key="4">
    <source>
        <dbReference type="Pfam" id="PF00722"/>
    </source>
</evidence>
<dbReference type="InterPro" id="IPR044791">
    <property type="entry name" value="Beta-glucanase/XTH"/>
</dbReference>
<keyword evidence="1 5" id="KW-0378">Hydrolase</keyword>
<evidence type="ECO:0000313" key="5">
    <source>
        <dbReference type="EMBL" id="PWA92859.1"/>
    </source>
</evidence>
<sequence length="191" mass="21726">MGLRSTSSSRISTSNLSRSHGIGSQNCIPFILFLSASIFLLYKITWGDDRAKLLGDGESLTLSLDRRSGSGFQSKHEYLFGKIDMQLKLVEGNSAGTETAYYQRFYVDDIPIREFRNDEAIGVPFPYKQPMRIHLWNVEEWATRGGLVKTYWGRAPFTASYKNFCAEHLVTIKRIFVPVELNHKSMVSTKT</sequence>
<dbReference type="STRING" id="35608.A0A2U1Q4C4"/>